<sequence length="252" mass="27697">MRLENITWPRAERYLKEDGTVIIGIGSIESHGRHMPLGTDTLIPDKLLAMIEEKTDVLIAPTIPYGATQSLNEYPGTVDIDNDVLYRYLLCVMESLRRHGAGKFLILNGHGGNMKPIERAALDMDKKGCLTAVLNWWLMAWDMDPAWKGGHGGGEETAAILGIDPALVDRNEIGPALKLNDISDAIKATGFYSVSYKGVSFNVPRQISKITDSGWIGPDHPGTATEEWGKKMLAACADYIADLAEEFRKLKA</sequence>
<evidence type="ECO:0000256" key="1">
    <source>
        <dbReference type="ARBA" id="ARBA00001947"/>
    </source>
</evidence>
<keyword evidence="4" id="KW-0862">Zinc</keyword>
<dbReference type="GeneID" id="90985274"/>
<protein>
    <submittedName>
        <fullName evidence="6">Creatininase</fullName>
        <ecNumber evidence="6">3.5.2.10</ecNumber>
    </submittedName>
</protein>
<organism evidence="6 7">
    <name type="scientific">Pyramidobacter piscolens W5455</name>
    <dbReference type="NCBI Taxonomy" id="352165"/>
    <lineage>
        <taxon>Bacteria</taxon>
        <taxon>Thermotogati</taxon>
        <taxon>Synergistota</taxon>
        <taxon>Synergistia</taxon>
        <taxon>Synergistales</taxon>
        <taxon>Dethiosulfovibrionaceae</taxon>
        <taxon>Pyramidobacter</taxon>
    </lineage>
</organism>
<keyword evidence="2" id="KW-0479">Metal-binding</keyword>
<dbReference type="InterPro" id="IPR003785">
    <property type="entry name" value="Creatininase/forma_Hydrolase"/>
</dbReference>
<reference evidence="6 7" key="1">
    <citation type="submission" date="2009-12" db="EMBL/GenBank/DDBJ databases">
        <authorList>
            <person name="Shrivastava S."/>
            <person name="Madupu R."/>
            <person name="Durkin A.S."/>
            <person name="Torralba M."/>
            <person name="Methe B."/>
            <person name="Sutton G.G."/>
            <person name="Strausberg R.L."/>
            <person name="Nelson K.E."/>
        </authorList>
    </citation>
    <scope>NUCLEOTIDE SEQUENCE [LARGE SCALE GENOMIC DNA]</scope>
    <source>
        <strain evidence="6 7">W5455</strain>
    </source>
</reference>
<dbReference type="EMBL" id="ADFP01000050">
    <property type="protein sequence ID" value="EFB91118.1"/>
    <property type="molecule type" value="Genomic_DNA"/>
</dbReference>
<comment type="caution">
    <text evidence="6">The sequence shown here is derived from an EMBL/GenBank/DDBJ whole genome shotgun (WGS) entry which is preliminary data.</text>
</comment>
<evidence type="ECO:0000256" key="4">
    <source>
        <dbReference type="ARBA" id="ARBA00022833"/>
    </source>
</evidence>
<dbReference type="Pfam" id="PF02633">
    <property type="entry name" value="Creatininase"/>
    <property type="match status" value="1"/>
</dbReference>
<keyword evidence="3 6" id="KW-0378">Hydrolase</keyword>
<evidence type="ECO:0000256" key="5">
    <source>
        <dbReference type="ARBA" id="ARBA00024029"/>
    </source>
</evidence>
<gene>
    <name evidence="6" type="ORF">HMPREF7215_1261</name>
</gene>
<dbReference type="PANTHER" id="PTHR35005:SF1">
    <property type="entry name" value="2-AMINO-5-FORMYLAMINO-6-RIBOSYLAMINOPYRIMIDIN-4(3H)-ONE 5'-MONOPHOSPHATE DEFORMYLASE"/>
    <property type="match status" value="1"/>
</dbReference>
<proteinExistence type="inferred from homology"/>
<evidence type="ECO:0000256" key="2">
    <source>
        <dbReference type="ARBA" id="ARBA00022723"/>
    </source>
</evidence>
<dbReference type="InterPro" id="IPR024087">
    <property type="entry name" value="Creatininase-like_sf"/>
</dbReference>
<dbReference type="Gene3D" id="3.40.50.10310">
    <property type="entry name" value="Creatininase"/>
    <property type="match status" value="1"/>
</dbReference>
<evidence type="ECO:0000256" key="3">
    <source>
        <dbReference type="ARBA" id="ARBA00022801"/>
    </source>
</evidence>
<dbReference type="GO" id="GO:0047789">
    <property type="term" value="F:creatininase activity"/>
    <property type="evidence" value="ECO:0007669"/>
    <property type="project" value="UniProtKB-EC"/>
</dbReference>
<accession>A0ABP2HUY1</accession>
<comment type="similarity">
    <text evidence="5">Belongs to the creatininase superfamily.</text>
</comment>
<comment type="cofactor">
    <cofactor evidence="1">
        <name>Zn(2+)</name>
        <dbReference type="ChEBI" id="CHEBI:29105"/>
    </cofactor>
</comment>
<dbReference type="RefSeq" id="WP_009164432.1">
    <property type="nucleotide sequence ID" value="NZ_ADFP01000050.1"/>
</dbReference>
<name>A0ABP2HUY1_9BACT</name>
<dbReference type="PANTHER" id="PTHR35005">
    <property type="entry name" value="3-DEHYDRO-SCYLLO-INOSOSE HYDROLASE"/>
    <property type="match status" value="1"/>
</dbReference>
<keyword evidence="7" id="KW-1185">Reference proteome</keyword>
<evidence type="ECO:0000313" key="7">
    <source>
        <dbReference type="Proteomes" id="UP000006462"/>
    </source>
</evidence>
<evidence type="ECO:0000313" key="6">
    <source>
        <dbReference type="EMBL" id="EFB91118.1"/>
    </source>
</evidence>
<dbReference type="EC" id="3.5.2.10" evidence="6"/>
<dbReference type="SUPFAM" id="SSF102215">
    <property type="entry name" value="Creatininase"/>
    <property type="match status" value="1"/>
</dbReference>
<dbReference type="Proteomes" id="UP000006462">
    <property type="component" value="Unassembled WGS sequence"/>
</dbReference>